<keyword evidence="13" id="KW-1133">Transmembrane helix</keyword>
<evidence type="ECO:0000256" key="2">
    <source>
        <dbReference type="ARBA" id="ARBA00004613"/>
    </source>
</evidence>
<keyword evidence="17" id="KW-0325">Glycoprotein</keyword>
<keyword evidence="14" id="KW-0472">Membrane</keyword>
<evidence type="ECO:0000256" key="19">
    <source>
        <dbReference type="PROSITE-ProRule" id="PRU00122"/>
    </source>
</evidence>
<comment type="caution">
    <text evidence="18">Lacks conserved residue(s) required for the propagation of feature annotation.</text>
</comment>
<dbReference type="PROSITE" id="PS50998">
    <property type="entry name" value="GLA_2"/>
    <property type="match status" value="1"/>
</dbReference>
<keyword evidence="16" id="KW-0675">Receptor</keyword>
<dbReference type="SMART" id="SM00179">
    <property type="entry name" value="EGF_CA"/>
    <property type="match status" value="16"/>
</dbReference>
<feature type="disulfide bond" evidence="18">
    <location>
        <begin position="285"/>
        <end position="302"/>
    </location>
</feature>
<dbReference type="PRINTS" id="PR00001">
    <property type="entry name" value="GLABLOOD"/>
</dbReference>
<keyword evidence="12" id="KW-0914">Notch signaling pathway</keyword>
<evidence type="ECO:0000256" key="5">
    <source>
        <dbReference type="ARBA" id="ARBA00022525"/>
    </source>
</evidence>
<dbReference type="InterPro" id="IPR000294">
    <property type="entry name" value="GLA_domain"/>
</dbReference>
<evidence type="ECO:0000256" key="20">
    <source>
        <dbReference type="SAM" id="SignalP"/>
    </source>
</evidence>
<dbReference type="PROSITE" id="PS00011">
    <property type="entry name" value="GLA_1"/>
    <property type="match status" value="1"/>
</dbReference>
<evidence type="ECO:0000256" key="1">
    <source>
        <dbReference type="ARBA" id="ARBA00004479"/>
    </source>
</evidence>
<dbReference type="InterPro" id="IPR000152">
    <property type="entry name" value="EGF-type_Asp/Asn_hydroxyl_site"/>
</dbReference>
<feature type="domain" description="EGF-like" evidence="22">
    <location>
        <begin position="238"/>
        <end position="274"/>
    </location>
</feature>
<evidence type="ECO:0000256" key="18">
    <source>
        <dbReference type="PROSITE-ProRule" id="PRU00076"/>
    </source>
</evidence>
<dbReference type="PROSITE" id="PS00022">
    <property type="entry name" value="EGF_1"/>
    <property type="match status" value="7"/>
</dbReference>
<feature type="signal peptide" evidence="20">
    <location>
        <begin position="1"/>
        <end position="19"/>
    </location>
</feature>
<dbReference type="InterPro" id="IPR026823">
    <property type="entry name" value="cEGF"/>
</dbReference>
<evidence type="ECO:0000256" key="3">
    <source>
        <dbReference type="ARBA" id="ARBA00022473"/>
    </source>
</evidence>
<feature type="disulfide bond" evidence="18">
    <location>
        <begin position="443"/>
        <end position="453"/>
    </location>
</feature>
<evidence type="ECO:0000256" key="7">
    <source>
        <dbReference type="ARBA" id="ARBA00022583"/>
    </source>
</evidence>
<dbReference type="FunFam" id="2.10.25.10:FF:000240">
    <property type="entry name" value="Vitamin K-dependent protein S"/>
    <property type="match status" value="1"/>
</dbReference>
<evidence type="ECO:0000256" key="4">
    <source>
        <dbReference type="ARBA" id="ARBA00022479"/>
    </source>
</evidence>
<feature type="disulfide bond" evidence="18">
    <location>
        <begin position="207"/>
        <end position="224"/>
    </location>
</feature>
<evidence type="ECO:0000256" key="14">
    <source>
        <dbReference type="ARBA" id="ARBA00023136"/>
    </source>
</evidence>
<feature type="domain" description="EGF-like" evidence="22">
    <location>
        <begin position="198"/>
        <end position="236"/>
    </location>
</feature>
<evidence type="ECO:0000256" key="12">
    <source>
        <dbReference type="ARBA" id="ARBA00022976"/>
    </source>
</evidence>
<proteinExistence type="evidence at transcript level"/>
<dbReference type="Pfam" id="PF02210">
    <property type="entry name" value="Laminin_G_2"/>
    <property type="match status" value="2"/>
</dbReference>
<evidence type="ECO:0000259" key="21">
    <source>
        <dbReference type="PROSITE" id="PS50025"/>
    </source>
</evidence>
<evidence type="ECO:0000256" key="10">
    <source>
        <dbReference type="ARBA" id="ARBA00022737"/>
    </source>
</evidence>
<evidence type="ECO:0000256" key="15">
    <source>
        <dbReference type="ARBA" id="ARBA00023157"/>
    </source>
</evidence>
<dbReference type="Pfam" id="PF00594">
    <property type="entry name" value="Gla"/>
    <property type="match status" value="1"/>
</dbReference>
<dbReference type="Gene3D" id="2.10.25.10">
    <property type="entry name" value="Laminin"/>
    <property type="match status" value="16"/>
</dbReference>
<dbReference type="Pfam" id="PF12662">
    <property type="entry name" value="cEGF"/>
    <property type="match status" value="1"/>
</dbReference>
<evidence type="ECO:0000256" key="8">
    <source>
        <dbReference type="ARBA" id="ARBA00022692"/>
    </source>
</evidence>
<dbReference type="CDD" id="cd00110">
    <property type="entry name" value="LamG"/>
    <property type="match status" value="2"/>
</dbReference>
<dbReference type="Gene3D" id="2.60.120.200">
    <property type="match status" value="2"/>
</dbReference>
<dbReference type="SUPFAM" id="SSF57630">
    <property type="entry name" value="GLA-domain"/>
    <property type="match status" value="1"/>
</dbReference>
<keyword evidence="4" id="KW-0301">Gamma-carboxyglutamic acid</keyword>
<dbReference type="Gene3D" id="4.10.740.10">
    <property type="entry name" value="Coagulation Factor IX"/>
    <property type="match status" value="1"/>
</dbReference>
<dbReference type="SUPFAM" id="SSF49899">
    <property type="entry name" value="Concanavalin A-like lectins/glucanases"/>
    <property type="match status" value="2"/>
</dbReference>
<dbReference type="SUPFAM" id="SSF57196">
    <property type="entry name" value="EGF/Laminin"/>
    <property type="match status" value="2"/>
</dbReference>
<feature type="disulfide bond" evidence="18">
    <location>
        <begin position="600"/>
        <end position="610"/>
    </location>
</feature>
<name>Q008W0_CIOIN</name>
<dbReference type="GO" id="GO:0007219">
    <property type="term" value="P:Notch signaling pathway"/>
    <property type="evidence" value="ECO:0007669"/>
    <property type="project" value="UniProtKB-KW"/>
</dbReference>
<dbReference type="EMBL" id="DQ900937">
    <property type="protein sequence ID" value="ABJ09595.1"/>
    <property type="molecule type" value="mRNA"/>
</dbReference>
<feature type="domain" description="EGF-like" evidence="22">
    <location>
        <begin position="520"/>
        <end position="558"/>
    </location>
</feature>
<feature type="disulfide bond" evidence="18">
    <location>
        <begin position="127"/>
        <end position="144"/>
    </location>
</feature>
<dbReference type="SMART" id="SM00282">
    <property type="entry name" value="LamG"/>
    <property type="match status" value="2"/>
</dbReference>
<dbReference type="Pfam" id="PF00008">
    <property type="entry name" value="EGF"/>
    <property type="match status" value="2"/>
</dbReference>
<keyword evidence="5" id="KW-0964">Secreted</keyword>
<feature type="domain" description="EGF-like" evidence="22">
    <location>
        <begin position="711"/>
        <end position="749"/>
    </location>
</feature>
<dbReference type="FunFam" id="2.10.25.10:FF:000146">
    <property type="entry name" value="Putative neurogenic locus notch"/>
    <property type="match status" value="2"/>
</dbReference>
<dbReference type="GO" id="GO:0006897">
    <property type="term" value="P:endocytosis"/>
    <property type="evidence" value="ECO:0007669"/>
    <property type="project" value="UniProtKB-KW"/>
</dbReference>
<feature type="domain" description="Laminin G" evidence="21">
    <location>
        <begin position="986"/>
        <end position="1155"/>
    </location>
</feature>
<accession>Q008W0</accession>
<dbReference type="PANTHER" id="PTHR24039:SF58">
    <property type="entry name" value="EGF-LIKE DOMAIN-CONTAINING PROTEIN"/>
    <property type="match status" value="1"/>
</dbReference>
<dbReference type="PROSITE" id="PS01187">
    <property type="entry name" value="EGF_CA"/>
    <property type="match status" value="4"/>
</dbReference>
<organism evidence="24">
    <name type="scientific">Ciona intestinalis</name>
    <name type="common">Transparent sea squirt</name>
    <name type="synonym">Ascidia intestinalis</name>
    <dbReference type="NCBI Taxonomy" id="7719"/>
    <lineage>
        <taxon>Eukaryota</taxon>
        <taxon>Metazoa</taxon>
        <taxon>Chordata</taxon>
        <taxon>Tunicata</taxon>
        <taxon>Ascidiacea</taxon>
        <taxon>Phlebobranchia</taxon>
        <taxon>Cionidae</taxon>
        <taxon>Ciona</taxon>
    </lineage>
</organism>
<dbReference type="InterPro" id="IPR000742">
    <property type="entry name" value="EGF"/>
</dbReference>
<dbReference type="GO" id="GO:0005576">
    <property type="term" value="C:extracellular region"/>
    <property type="evidence" value="ECO:0007669"/>
    <property type="project" value="UniProtKB-SubCell"/>
</dbReference>
<keyword evidence="11" id="KW-0106">Calcium</keyword>
<dbReference type="InterPro" id="IPR017857">
    <property type="entry name" value="Coagulation_fac-like_Gla_dom"/>
</dbReference>
<feature type="disulfide bond" evidence="18">
    <location>
        <begin position="584"/>
        <end position="593"/>
    </location>
</feature>
<feature type="domain" description="EGF-like" evidence="22">
    <location>
        <begin position="158"/>
        <end position="196"/>
    </location>
</feature>
<feature type="domain" description="EGF-like" evidence="22">
    <location>
        <begin position="439"/>
        <end position="478"/>
    </location>
</feature>
<dbReference type="Pfam" id="PF14670">
    <property type="entry name" value="FXa_inhibition"/>
    <property type="match status" value="1"/>
</dbReference>
<evidence type="ECO:0000259" key="23">
    <source>
        <dbReference type="PROSITE" id="PS50998"/>
    </source>
</evidence>
<dbReference type="InterPro" id="IPR001791">
    <property type="entry name" value="Laminin_G"/>
</dbReference>
<dbReference type="PRINTS" id="PR00907">
    <property type="entry name" value="THRMBOMODULN"/>
</dbReference>
<dbReference type="AlphaFoldDB" id="Q008W0"/>
<feature type="domain" description="EGF-like" evidence="22">
    <location>
        <begin position="596"/>
        <end position="631"/>
    </location>
</feature>
<evidence type="ECO:0000256" key="17">
    <source>
        <dbReference type="ARBA" id="ARBA00023180"/>
    </source>
</evidence>
<dbReference type="InterPro" id="IPR009030">
    <property type="entry name" value="Growth_fac_rcpt_cys_sf"/>
</dbReference>
<feature type="domain" description="EGF-like" evidence="22">
    <location>
        <begin position="633"/>
        <end position="671"/>
    </location>
</feature>
<keyword evidence="6 18" id="KW-0245">EGF-like domain</keyword>
<feature type="chain" id="PRO_5004162080" evidence="20">
    <location>
        <begin position="20"/>
        <end position="1161"/>
    </location>
</feature>
<sequence>MELLLTIVLLTSGLEFSSAEDSVFISEDEANIFFHHRVLRSNRGFVLEEFSPGNQERECVEEICNYEEAFEISDNRPIANKFWKKYTGCKQGQMMKNRKRKRHSQTSDKVYLRSCLADIDQCARRPCSALYTIKCVDLINDYNCICKKGYGGKNCGKDIDLCDPNPCSLEGTNKCINSLESYNCDCKDNFVGLHCETATNHCTPEPCSPTGTSRCVDLPDGFRCDCLPGYSGSICEDDLNECLSNPCGDHGSCRDNLNNFTCLCDEHYFGVVCDQVISDCRRFGCSGHGRCLAAEVDNVHYCDCYIGYEGASCEMDTDECASSPCHHNCTNTVGSFRCGCLPGYLLDLESQTICEDINECTNTAHGCDYQCVNTAGSSYCLCQPGYKVDRLFGKYCEDINECKQDNGGCSGKCLNDDGSFSCVCHKGYETDDGGRTCTDIDECAGPHRCQHICKNTPGSYVCTCPEGFVANYDKVSCRDINECILPDPPCGQTCQNTDGSFTCSCRRGFLLQSETNACDDIDECASNNGGCRQLCVNTAGSFSCACNRGYELVGRRCFDIRECSSNPCVHGRCNEGLNNFTCSCYYGYSGQFCELENNPCSEDSCANGVCTTTADSFTCECNLGFTGEICNEDVDECLAENGNCPHLCVNNQGSYTCQCRMGYILNDNECEDMNECEDTNICEQECQNTLGSYTCGCSTGYQIRNNGSCMDIDECADEECEQTCQNSQGSFRCLCLDGFVLNSNGRTCADIDECLSQDTCEDKCFNTEGSYTCGCSRGYSLAEDGRTCQADSGCLGSRPDLAILRWHLLLGGKSNDFANQQIVKQSRKKINLYMLFRTFDTEGLLFGVSNEDGDKYIYIMIQDGQLTAGYNTGSRHVSMASNATVSNGAWHSVRLLKTGKKLKFFVNNTTVARVTSSSSSAPKFQPETLIYIGGLPGNHSLLRTIGIYPQYIGCVRKIRTKMGKVSWIPSKNGFFNSHKGCTETVQPGTLFYGTGFLQLDPSQMRRVPDFKFRAVVRTSYPDGVLVSARTNGGGKLVLSLIDGTIRAEVTDTSGIRTHSSIYRKEGQLMCTGLWMSIYCKISTRGKISLYVDGRPGSEEMKGGRFRFDSAAPLYIGGEPGGTLAPFNGNMRKVYINDRVVDLATSTNYFGVNARSMPAVLP</sequence>
<dbReference type="SMART" id="SM00069">
    <property type="entry name" value="GLA"/>
    <property type="match status" value="1"/>
</dbReference>
<feature type="disulfide bond" evidence="18">
    <location>
        <begin position="186"/>
        <end position="195"/>
    </location>
</feature>
<feature type="domain" description="EGF-like" evidence="22">
    <location>
        <begin position="316"/>
        <end position="355"/>
    </location>
</feature>
<feature type="domain" description="EGF-like" evidence="22">
    <location>
        <begin position="118"/>
        <end position="156"/>
    </location>
</feature>
<feature type="disulfide bond" evidence="18">
    <location>
        <begin position="146"/>
        <end position="155"/>
    </location>
</feature>
<evidence type="ECO:0000256" key="9">
    <source>
        <dbReference type="ARBA" id="ARBA00022729"/>
    </source>
</evidence>
<feature type="domain" description="EGF-like" evidence="22">
    <location>
        <begin position="276"/>
        <end position="314"/>
    </location>
</feature>
<dbReference type="FunFam" id="2.10.25.10:FF:000009">
    <property type="entry name" value="Low-density lipoprotein receptor isoform 1"/>
    <property type="match status" value="1"/>
</dbReference>
<keyword evidence="3" id="KW-0217">Developmental protein</keyword>
<keyword evidence="9 20" id="KW-0732">Signal</keyword>
<keyword evidence="10" id="KW-0677">Repeat</keyword>
<dbReference type="SMART" id="SM00181">
    <property type="entry name" value="EGF"/>
    <property type="match status" value="17"/>
</dbReference>
<evidence type="ECO:0000256" key="11">
    <source>
        <dbReference type="ARBA" id="ARBA00022837"/>
    </source>
</evidence>
<evidence type="ECO:0000256" key="6">
    <source>
        <dbReference type="ARBA" id="ARBA00022536"/>
    </source>
</evidence>
<dbReference type="GO" id="GO:0005509">
    <property type="term" value="F:calcium ion binding"/>
    <property type="evidence" value="ECO:0007669"/>
    <property type="project" value="InterPro"/>
</dbReference>
<dbReference type="FunFam" id="2.10.25.10:FF:000014">
    <property type="entry name" value="Latent-transforming growth factor beta-binding protein 3"/>
    <property type="match status" value="1"/>
</dbReference>
<feature type="domain" description="EGF-like" evidence="22">
    <location>
        <begin position="559"/>
        <end position="594"/>
    </location>
</feature>
<dbReference type="Pfam" id="PF12661">
    <property type="entry name" value="hEGF"/>
    <property type="match status" value="2"/>
</dbReference>
<dbReference type="PROSITE" id="PS50026">
    <property type="entry name" value="EGF_3"/>
    <property type="match status" value="13"/>
</dbReference>
<feature type="disulfide bond" evidence="19">
    <location>
        <begin position="954"/>
        <end position="981"/>
    </location>
</feature>
<dbReference type="FunFam" id="2.10.25.10:FF:000002">
    <property type="entry name" value="Latent-transforming growth factor beta-binding protein 3"/>
    <property type="match status" value="1"/>
</dbReference>
<dbReference type="InterPro" id="IPR018097">
    <property type="entry name" value="EGF_Ca-bd_CS"/>
</dbReference>
<dbReference type="CDD" id="cd00054">
    <property type="entry name" value="EGF_CA"/>
    <property type="match status" value="9"/>
</dbReference>
<evidence type="ECO:0000256" key="16">
    <source>
        <dbReference type="ARBA" id="ARBA00023170"/>
    </source>
</evidence>
<dbReference type="PROSITE" id="PS50025">
    <property type="entry name" value="LAM_G_DOMAIN"/>
    <property type="match status" value="2"/>
</dbReference>
<feature type="domain" description="Laminin G" evidence="21">
    <location>
        <begin position="807"/>
        <end position="981"/>
    </location>
</feature>
<protein>
    <submittedName>
        <fullName evidence="24">Gamma-carboxyglutamic acid protein 4</fullName>
    </submittedName>
</protein>
<dbReference type="PANTHER" id="PTHR24039">
    <property type="entry name" value="FIBRILLIN-RELATED"/>
    <property type="match status" value="1"/>
</dbReference>
<dbReference type="Pfam" id="PF07645">
    <property type="entry name" value="EGF_CA"/>
    <property type="match status" value="7"/>
</dbReference>
<dbReference type="InterPro" id="IPR035972">
    <property type="entry name" value="GLA-like_dom_SF"/>
</dbReference>
<dbReference type="FunFam" id="2.10.25.10:FF:000010">
    <property type="entry name" value="Pro-epidermal growth factor"/>
    <property type="match status" value="1"/>
</dbReference>
<feature type="disulfide bond" evidence="18">
    <location>
        <begin position="754"/>
        <end position="764"/>
    </location>
</feature>
<keyword evidence="7" id="KW-0254">Endocytosis</keyword>
<feature type="disulfide bond" evidence="18">
    <location>
        <begin position="621"/>
        <end position="630"/>
    </location>
</feature>
<comment type="subcellular location">
    <subcellularLocation>
        <location evidence="1">Membrane</location>
        <topology evidence="1">Single-pass type I membrane protein</topology>
    </subcellularLocation>
    <subcellularLocation>
        <location evidence="2">Secreted</location>
    </subcellularLocation>
</comment>
<dbReference type="SUPFAM" id="SSF57184">
    <property type="entry name" value="Growth factor receptor domain"/>
    <property type="match status" value="5"/>
</dbReference>
<dbReference type="InterPro" id="IPR013032">
    <property type="entry name" value="EGF-like_CS"/>
</dbReference>
<evidence type="ECO:0000259" key="22">
    <source>
        <dbReference type="PROSITE" id="PS50026"/>
    </source>
</evidence>
<keyword evidence="8" id="KW-0812">Transmembrane</keyword>
<dbReference type="PROSITE" id="PS01186">
    <property type="entry name" value="EGF_2"/>
    <property type="match status" value="12"/>
</dbReference>
<feature type="disulfide bond" evidence="18">
    <location>
        <begin position="226"/>
        <end position="235"/>
    </location>
</feature>
<evidence type="ECO:0000313" key="24">
    <source>
        <dbReference type="EMBL" id="ABJ09595.1"/>
    </source>
</evidence>
<feature type="domain" description="Gla" evidence="23">
    <location>
        <begin position="42"/>
        <end position="88"/>
    </location>
</feature>
<dbReference type="GO" id="GO:0016020">
    <property type="term" value="C:membrane"/>
    <property type="evidence" value="ECO:0007669"/>
    <property type="project" value="UniProtKB-SubCell"/>
</dbReference>
<keyword evidence="15 18" id="KW-1015">Disulfide bond</keyword>
<feature type="disulfide bond" evidence="18">
    <location>
        <begin position="304"/>
        <end position="313"/>
    </location>
</feature>
<dbReference type="InterPro" id="IPR013320">
    <property type="entry name" value="ConA-like_dom_sf"/>
</dbReference>
<feature type="domain" description="EGF-like" evidence="22">
    <location>
        <begin position="750"/>
        <end position="789"/>
    </location>
</feature>
<dbReference type="PROSITE" id="PS00010">
    <property type="entry name" value="ASX_HYDROXYL"/>
    <property type="match status" value="11"/>
</dbReference>
<feature type="disulfide bond" evidence="18">
    <location>
        <begin position="563"/>
        <end position="573"/>
    </location>
</feature>
<reference evidence="24" key="1">
    <citation type="journal article" date="2006" name="Proc. Natl. Acad. Sci. U.S.A.">
        <title>Vitamin K-dependent proteins in Ciona intestinalis, a basal chordate lacking a blood coagulation cascade.</title>
        <authorList>
            <person name="Kulman J.D."/>
            <person name="Harris J.E."/>
            <person name="Nakazawa N."/>
            <person name="Ogasawara M."/>
            <person name="Satake M."/>
            <person name="Davie E.W."/>
        </authorList>
    </citation>
    <scope>NUCLEOTIDE SEQUENCE</scope>
</reference>
<feature type="disulfide bond" evidence="18">
    <location>
        <begin position="167"/>
        <end position="184"/>
    </location>
</feature>
<dbReference type="InterPro" id="IPR049883">
    <property type="entry name" value="NOTCH1_EGF-like"/>
</dbReference>
<dbReference type="InterPro" id="IPR001881">
    <property type="entry name" value="EGF-like_Ca-bd_dom"/>
</dbReference>
<feature type="disulfide bond" evidence="18">
    <location>
        <begin position="264"/>
        <end position="273"/>
    </location>
</feature>
<evidence type="ECO:0000256" key="13">
    <source>
        <dbReference type="ARBA" id="ARBA00022989"/>
    </source>
</evidence>
<dbReference type="FunFam" id="4.10.740.10:FF:000001">
    <property type="entry name" value="vitamin K-dependent protein S"/>
    <property type="match status" value="1"/>
</dbReference>